<evidence type="ECO:0000256" key="2">
    <source>
        <dbReference type="SAM" id="SignalP"/>
    </source>
</evidence>
<dbReference type="InterPro" id="IPR013783">
    <property type="entry name" value="Ig-like_fold"/>
</dbReference>
<organism evidence="3">
    <name type="scientific">uncultured Thermomicrobiales bacterium</name>
    <dbReference type="NCBI Taxonomy" id="1645740"/>
    <lineage>
        <taxon>Bacteria</taxon>
        <taxon>Pseudomonadati</taxon>
        <taxon>Thermomicrobiota</taxon>
        <taxon>Thermomicrobia</taxon>
        <taxon>Thermomicrobiales</taxon>
        <taxon>environmental samples</taxon>
    </lineage>
</organism>
<dbReference type="Pfam" id="PF17957">
    <property type="entry name" value="Big_7"/>
    <property type="match status" value="1"/>
</dbReference>
<evidence type="ECO:0008006" key="4">
    <source>
        <dbReference type="Google" id="ProtNLM"/>
    </source>
</evidence>
<accession>A0A6J4U8R0</accession>
<gene>
    <name evidence="3" type="ORF">AVDCRST_MAG73-2201</name>
</gene>
<feature type="region of interest" description="Disordered" evidence="1">
    <location>
        <begin position="25"/>
        <end position="72"/>
    </location>
</feature>
<protein>
    <recommendedName>
        <fullName evidence="4">Bacterial Ig-like domain-containing protein</fullName>
    </recommendedName>
</protein>
<sequence length="594" mass="61254">MNRAILLLTTLALALMLAGGPALTQSGRAAARTEQSQTGIKRLKTRPKAPPANGMRAPRAGEGPTLAPGTDGQRAATAAATSAPSWRMGSFSNTHVVNPFFGVETFTMEWAGYWGSSDGSYPRVGELYGGRVQIGNSNPTFDASVAPEVLLPPNTHFAIDPGDPNPDRRVHCYLQDTNAGTMTELTGSNCDQTPSRGIWGARFVPSQGFWTLRAGQMLILTFPIFSTAVLNGIAAAPAACVIGAFEVAGAVENDAPEAGDSCPTANGDGPWQGVFVAFNPATIGYPSPSTTNITASGGHSTAHLSSHFNGGTAFFDLGTTTAYGQSVPVTIPADGDSWEVFVDWTGLKAGTAYHWRLRFVDGQGRSFTGADQTFTTAAPPADTTAPTKPILKLAEAPNTPNQIVRGTKLFYRPATGQSGSFTVTATAADPESGIKHVGFPAVFGSDAGTDAAGPYDKTYAWSAGATASGPKGVTATNTANLTSQAAPFAVVPDLAKPTVSITAPAANATVAGSVAVRATAGDGTGAGVTRVVFRRCQRTTCALIGTGVRQADGSYQVSWTTTGLANGTYKLQAYALDGVGNRSAFATVTVTVRN</sequence>
<keyword evidence="2" id="KW-0732">Signal</keyword>
<name>A0A6J4U8R0_9BACT</name>
<proteinExistence type="predicted"/>
<evidence type="ECO:0000256" key="1">
    <source>
        <dbReference type="SAM" id="MobiDB-lite"/>
    </source>
</evidence>
<dbReference type="AlphaFoldDB" id="A0A6J4U8R0"/>
<feature type="signal peptide" evidence="2">
    <location>
        <begin position="1"/>
        <end position="24"/>
    </location>
</feature>
<reference evidence="3" key="1">
    <citation type="submission" date="2020-02" db="EMBL/GenBank/DDBJ databases">
        <authorList>
            <person name="Meier V. D."/>
        </authorList>
    </citation>
    <scope>NUCLEOTIDE SEQUENCE</scope>
    <source>
        <strain evidence="3">AVDCRST_MAG73</strain>
    </source>
</reference>
<dbReference type="Gene3D" id="2.60.40.10">
    <property type="entry name" value="Immunoglobulins"/>
    <property type="match status" value="1"/>
</dbReference>
<dbReference type="EMBL" id="CADCWE010000141">
    <property type="protein sequence ID" value="CAA9544047.1"/>
    <property type="molecule type" value="Genomic_DNA"/>
</dbReference>
<feature type="chain" id="PRO_5026707026" description="Bacterial Ig-like domain-containing protein" evidence="2">
    <location>
        <begin position="25"/>
        <end position="594"/>
    </location>
</feature>
<evidence type="ECO:0000313" key="3">
    <source>
        <dbReference type="EMBL" id="CAA9544047.1"/>
    </source>
</evidence>